<dbReference type="InterPro" id="IPR011010">
    <property type="entry name" value="DNA_brk_join_enz"/>
</dbReference>
<evidence type="ECO:0008006" key="4">
    <source>
        <dbReference type="Google" id="ProtNLM"/>
    </source>
</evidence>
<proteinExistence type="predicted"/>
<dbReference type="GO" id="GO:0015074">
    <property type="term" value="P:DNA integration"/>
    <property type="evidence" value="ECO:0007669"/>
    <property type="project" value="InterPro"/>
</dbReference>
<name>A0A0Q0DQI2_PSEA0</name>
<evidence type="ECO:0000313" key="2">
    <source>
        <dbReference type="EMBL" id="KPZ09911.1"/>
    </source>
</evidence>
<dbReference type="Proteomes" id="UP000050266">
    <property type="component" value="Unassembled WGS sequence"/>
</dbReference>
<reference evidence="2 3" key="1">
    <citation type="submission" date="2015-09" db="EMBL/GenBank/DDBJ databases">
        <title>Genome announcement of multiple Pseudomonas syringae strains.</title>
        <authorList>
            <person name="Thakur S."/>
            <person name="Wang P.W."/>
            <person name="Gong Y."/>
            <person name="Weir B.S."/>
            <person name="Guttman D.S."/>
        </authorList>
    </citation>
    <scope>NUCLEOTIDE SEQUENCE [LARGE SCALE GENOMIC DNA]</scope>
    <source>
        <strain evidence="2 3">ICMP3962</strain>
    </source>
</reference>
<accession>A0A0Q0DQI2</accession>
<dbReference type="Gene3D" id="1.10.443.10">
    <property type="entry name" value="Intergrase catalytic core"/>
    <property type="match status" value="1"/>
</dbReference>
<dbReference type="AlphaFoldDB" id="A0A0Q0DQI2"/>
<dbReference type="GO" id="GO:0003677">
    <property type="term" value="F:DNA binding"/>
    <property type="evidence" value="ECO:0007669"/>
    <property type="project" value="InterPro"/>
</dbReference>
<dbReference type="GO" id="GO:0006310">
    <property type="term" value="P:DNA recombination"/>
    <property type="evidence" value="ECO:0007669"/>
    <property type="project" value="UniProtKB-KW"/>
</dbReference>
<dbReference type="PATRIC" id="fig|251720.4.peg.4364"/>
<protein>
    <recommendedName>
        <fullName evidence="4">Integrase</fullName>
    </recommendedName>
</protein>
<dbReference type="EMBL" id="LJRQ01000293">
    <property type="protein sequence ID" value="KPZ09911.1"/>
    <property type="molecule type" value="Genomic_DNA"/>
</dbReference>
<dbReference type="SUPFAM" id="SSF56349">
    <property type="entry name" value="DNA breaking-rejoining enzymes"/>
    <property type="match status" value="1"/>
</dbReference>
<comment type="caution">
    <text evidence="2">The sequence shown here is derived from an EMBL/GenBank/DDBJ whole genome shotgun (WGS) entry which is preliminary data.</text>
</comment>
<gene>
    <name evidence="2" type="ORF">ALO41_03146</name>
</gene>
<dbReference type="RefSeq" id="WP_102001476.1">
    <property type="nucleotide sequence ID" value="NZ_LIHQ01000027.1"/>
</dbReference>
<keyword evidence="1" id="KW-0233">DNA recombination</keyword>
<dbReference type="OrthoDB" id="6725579at2"/>
<sequence length="763" mass="84959">MLNKYLGRLESLVAQYREASLGQFRGPEGESATFDDLIWYHIDPNSGRKTRFLCGRHGIKGKGRAGTRLGDALPPPYDGLIKVWIIETSNTGISASEKQARVSYARRLLSVMDGHLFEQTDSSFQMMDFGKGSNHRLPLFLRFCAAQGLMESIELAQLVSRDRTGHARFENVQSKLPNMESVLALGSIFNQVFEHVDIDGSVSPGQSVSFNDAFVITFALLSLASPNRSSAEIPVVPKQKLNSYSENGGPPVHFLNWIGSKGFKDNKNHVLNALAQPVEKAVNFFFKTAEPGRILCRFYENPTQSLAALLKGFPIRSDFKQKLKLTLRANLFTLGYALGFYSPHETIPVLDGAMRYALASESATSRRYVDKPIYALEDDDIISVSIYSNVKDSCLPKLFDYFNLPDNIFPCRECTIQEIQECWVAYFKNVLLPEFPESFSTGESSIQLKDALFCFLGSWFHADSSRGTGSRPLSKASFAVTPLAALGRLAARRLTGYSSGLSIFESYGFSSELNLRPHQLRHLSNTLADMSGIPVEIITAWSGRKDPEQTHTYIHTSHSERADRVSAIINPNRPIDQEIRVVSMNQLSNETNLPASLTSTGLCTQPLNVTPCDYINDFVSHCFLCPESCSIAGDDKAISLFEQDCEYQRLRVQSVVSDPRLSNSRAMQEWYIAHSKNITILSQLVGLMRTQAKGAVIRYSIKYAEFTTCDTKTMKISKVKAVLPDSKAELQKLIQDSSDRSVPVANSQLMSVLSSFGLEDTQE</sequence>
<organism evidence="2 3">
    <name type="scientific">Pseudomonas amygdali pv. ulmi</name>
    <dbReference type="NCBI Taxonomy" id="251720"/>
    <lineage>
        <taxon>Bacteria</taxon>
        <taxon>Pseudomonadati</taxon>
        <taxon>Pseudomonadota</taxon>
        <taxon>Gammaproteobacteria</taxon>
        <taxon>Pseudomonadales</taxon>
        <taxon>Pseudomonadaceae</taxon>
        <taxon>Pseudomonas</taxon>
        <taxon>Pseudomonas amygdali</taxon>
    </lineage>
</organism>
<dbReference type="InterPro" id="IPR013762">
    <property type="entry name" value="Integrase-like_cat_sf"/>
</dbReference>
<evidence type="ECO:0000256" key="1">
    <source>
        <dbReference type="ARBA" id="ARBA00023172"/>
    </source>
</evidence>
<evidence type="ECO:0000313" key="3">
    <source>
        <dbReference type="Proteomes" id="UP000050266"/>
    </source>
</evidence>